<dbReference type="InterPro" id="IPR036047">
    <property type="entry name" value="F-box-like_dom_sf"/>
</dbReference>
<accession>A0A9Q8LIF0</accession>
<proteinExistence type="predicted"/>
<dbReference type="GeneID" id="71986099"/>
<dbReference type="Pfam" id="PF00646">
    <property type="entry name" value="F-box"/>
    <property type="match status" value="1"/>
</dbReference>
<dbReference type="OrthoDB" id="3856067at2759"/>
<sequence>MRLAMIRRRDEKAASAIPAVFNTTELLEKILLRTDMKTLLLAQRVCRKWKAVIGASSTIQKKLFMVPVSNIEEAFRLGILRPPPFNAPITRHAPKRLGLPHSFEEIDLLGPMFDFTWHSGNFDILPNPMLDFTWTLGYINIDQKAMRGSIGKRIKSKLMTVLRNRRQRMCEPSWTRMLATQPPRREIRVLHYDLWPLPQTVRVAFFEWVPVMWGNGIAVEDAVIEGLHRFRDR</sequence>
<dbReference type="Proteomes" id="UP000756132">
    <property type="component" value="Chromosome 5"/>
</dbReference>
<evidence type="ECO:0000313" key="3">
    <source>
        <dbReference type="Proteomes" id="UP000756132"/>
    </source>
</evidence>
<dbReference type="EMBL" id="CP090167">
    <property type="protein sequence ID" value="UJO18067.1"/>
    <property type="molecule type" value="Genomic_DNA"/>
</dbReference>
<name>A0A9Q8LIF0_PASFU</name>
<dbReference type="Gene3D" id="1.20.1280.50">
    <property type="match status" value="1"/>
</dbReference>
<gene>
    <name evidence="2" type="ORF">CLAFUR5_06221</name>
</gene>
<keyword evidence="3" id="KW-1185">Reference proteome</keyword>
<dbReference type="AlphaFoldDB" id="A0A9Q8LIF0"/>
<reference evidence="2" key="1">
    <citation type="submission" date="2021-12" db="EMBL/GenBank/DDBJ databases">
        <authorList>
            <person name="Zaccaron A."/>
            <person name="Stergiopoulos I."/>
        </authorList>
    </citation>
    <scope>NUCLEOTIDE SEQUENCE</scope>
    <source>
        <strain evidence="2">Race5_Kim</strain>
    </source>
</reference>
<dbReference type="KEGG" id="ffu:CLAFUR5_06221"/>
<dbReference type="RefSeq" id="XP_047762433.1">
    <property type="nucleotide sequence ID" value="XM_047905369.1"/>
</dbReference>
<evidence type="ECO:0000313" key="2">
    <source>
        <dbReference type="EMBL" id="UJO18067.1"/>
    </source>
</evidence>
<dbReference type="SUPFAM" id="SSF81383">
    <property type="entry name" value="F-box domain"/>
    <property type="match status" value="1"/>
</dbReference>
<evidence type="ECO:0000259" key="1">
    <source>
        <dbReference type="Pfam" id="PF00646"/>
    </source>
</evidence>
<feature type="domain" description="F-box" evidence="1">
    <location>
        <begin position="25"/>
        <end position="53"/>
    </location>
</feature>
<protein>
    <recommendedName>
        <fullName evidence="1">F-box domain-containing protein</fullName>
    </recommendedName>
</protein>
<dbReference type="InterPro" id="IPR001810">
    <property type="entry name" value="F-box_dom"/>
</dbReference>
<reference evidence="2" key="2">
    <citation type="journal article" date="2022" name="Microb. Genom.">
        <title>A chromosome-scale genome assembly of the tomato pathogen Cladosporium fulvum reveals a compartmentalized genome architecture and the presence of a dispensable chromosome.</title>
        <authorList>
            <person name="Zaccaron A.Z."/>
            <person name="Chen L.H."/>
            <person name="Samaras A."/>
            <person name="Stergiopoulos I."/>
        </authorList>
    </citation>
    <scope>NUCLEOTIDE SEQUENCE</scope>
    <source>
        <strain evidence="2">Race5_Kim</strain>
    </source>
</reference>
<organism evidence="2 3">
    <name type="scientific">Passalora fulva</name>
    <name type="common">Tomato leaf mold</name>
    <name type="synonym">Cladosporium fulvum</name>
    <dbReference type="NCBI Taxonomy" id="5499"/>
    <lineage>
        <taxon>Eukaryota</taxon>
        <taxon>Fungi</taxon>
        <taxon>Dikarya</taxon>
        <taxon>Ascomycota</taxon>
        <taxon>Pezizomycotina</taxon>
        <taxon>Dothideomycetes</taxon>
        <taxon>Dothideomycetidae</taxon>
        <taxon>Mycosphaerellales</taxon>
        <taxon>Mycosphaerellaceae</taxon>
        <taxon>Fulvia</taxon>
    </lineage>
</organism>